<reference evidence="1" key="1">
    <citation type="submission" date="2018-11" db="EMBL/GenBank/DDBJ databases">
        <authorList>
            <person name="Alioto T."/>
            <person name="Alioto T."/>
        </authorList>
    </citation>
    <scope>NUCLEOTIDE SEQUENCE</scope>
</reference>
<sequence>MYLCVSGIDKQQTNETFFNYMEARTKGDVIRKESLRTVDDPDHAVVVFEDKIEFGEIDPPRRVIASSVDKLTERDFKDYLTKIKKQDVVRVHTTEDGLISARLKNTAGVTELLKDTKITISGSEVVISVCTSVIMGHSGNEVYTELPFLVHSNLQSQTVI</sequence>
<evidence type="ECO:0000313" key="1">
    <source>
        <dbReference type="EMBL" id="VDI56464.1"/>
    </source>
</evidence>
<gene>
    <name evidence="1" type="ORF">MGAL_10B034775</name>
</gene>
<protein>
    <submittedName>
        <fullName evidence="1">Uncharacterized protein</fullName>
    </submittedName>
</protein>
<dbReference type="EMBL" id="UYJE01007612">
    <property type="protein sequence ID" value="VDI56464.1"/>
    <property type="molecule type" value="Genomic_DNA"/>
</dbReference>
<proteinExistence type="predicted"/>
<dbReference type="Proteomes" id="UP000596742">
    <property type="component" value="Unassembled WGS sequence"/>
</dbReference>
<evidence type="ECO:0000313" key="2">
    <source>
        <dbReference type="Proteomes" id="UP000596742"/>
    </source>
</evidence>
<dbReference type="OrthoDB" id="10583204at2759"/>
<keyword evidence="2" id="KW-1185">Reference proteome</keyword>
<dbReference type="AlphaFoldDB" id="A0A8B6FWR1"/>
<comment type="caution">
    <text evidence="1">The sequence shown here is derived from an EMBL/GenBank/DDBJ whole genome shotgun (WGS) entry which is preliminary data.</text>
</comment>
<accession>A0A8B6FWR1</accession>
<organism evidence="1 2">
    <name type="scientific">Mytilus galloprovincialis</name>
    <name type="common">Mediterranean mussel</name>
    <dbReference type="NCBI Taxonomy" id="29158"/>
    <lineage>
        <taxon>Eukaryota</taxon>
        <taxon>Metazoa</taxon>
        <taxon>Spiralia</taxon>
        <taxon>Lophotrochozoa</taxon>
        <taxon>Mollusca</taxon>
        <taxon>Bivalvia</taxon>
        <taxon>Autobranchia</taxon>
        <taxon>Pteriomorphia</taxon>
        <taxon>Mytilida</taxon>
        <taxon>Mytiloidea</taxon>
        <taxon>Mytilidae</taxon>
        <taxon>Mytilinae</taxon>
        <taxon>Mytilus</taxon>
    </lineage>
</organism>
<name>A0A8B6FWR1_MYTGA</name>